<organism evidence="2 3">
    <name type="scientific">Albidovulum denitrificans</name>
    <dbReference type="NCBI Taxonomy" id="404881"/>
    <lineage>
        <taxon>Bacteria</taxon>
        <taxon>Pseudomonadati</taxon>
        <taxon>Pseudomonadota</taxon>
        <taxon>Alphaproteobacteria</taxon>
        <taxon>Rhodobacterales</taxon>
        <taxon>Paracoccaceae</taxon>
        <taxon>Albidovulum</taxon>
    </lineage>
</organism>
<dbReference type="PROSITE" id="PS00455">
    <property type="entry name" value="AMP_BINDING"/>
    <property type="match status" value="1"/>
</dbReference>
<sequence>MTCAVTAHLSLRAVFDRFAGHTGLAYWHEDGQLSYRDLHNAASRLAARLAGNGSGPVLIHGHKDRRFLIAYWACLLSGRTIVPVELDQRSERIRQIARVSGATLALFAAPGSLPGRVGDLPAWPVEIEAPAPGWVHVDGIASDAAPVLPEIRDTAAAYVLFSSGTTGQPKGIAISYGNLADFADWAGTLLAGMDPTGCISGNVRYCFDVSLFEMWFAWLSLRPIVAPDHRDIFNIRKHLDRYRDHKLTTWVSTPALALHWLKDRRFDAGTLPDLHTMLFCGEVLTKSLVETLWSRFPGLRIINTYGPTECTVAVTSIEIRPEHLADSRPLPIGPPRTGTRLRRASAASGLDELIIEGKSVGLGYLGDPERQASAFPAAATYRTGDWGDCDGMGNWFFAGRKDREIKLNGYRIDLNILEAALRGIDGVKDAVVDLHPNGKQLRAFLLGPTGRDALLAIGRRLGRDMAPHMVPKLWYGADGFEMNANSKLDRGRFVERMEGGTPAVYVERETSGTVAAE</sequence>
<dbReference type="InterPro" id="IPR000873">
    <property type="entry name" value="AMP-dep_synth/lig_dom"/>
</dbReference>
<evidence type="ECO:0000313" key="2">
    <source>
        <dbReference type="EMBL" id="PQV56037.1"/>
    </source>
</evidence>
<evidence type="ECO:0000313" key="3">
    <source>
        <dbReference type="Proteomes" id="UP000238338"/>
    </source>
</evidence>
<accession>A0A2S8S5F5</accession>
<dbReference type="GO" id="GO:0044550">
    <property type="term" value="P:secondary metabolite biosynthetic process"/>
    <property type="evidence" value="ECO:0007669"/>
    <property type="project" value="TreeGrafter"/>
</dbReference>
<dbReference type="GO" id="GO:0016874">
    <property type="term" value="F:ligase activity"/>
    <property type="evidence" value="ECO:0007669"/>
    <property type="project" value="UniProtKB-KW"/>
</dbReference>
<dbReference type="GO" id="GO:0043041">
    <property type="term" value="P:amino acid activation for nonribosomal peptide biosynthetic process"/>
    <property type="evidence" value="ECO:0007669"/>
    <property type="project" value="TreeGrafter"/>
</dbReference>
<dbReference type="AlphaFoldDB" id="A0A2S8S5F5"/>
<reference evidence="2 3" key="1">
    <citation type="submission" date="2018-02" db="EMBL/GenBank/DDBJ databases">
        <title>Genomic Encyclopedia of Archaeal and Bacterial Type Strains, Phase II (KMG-II): from individual species to whole genera.</title>
        <authorList>
            <person name="Goeker M."/>
        </authorList>
    </citation>
    <scope>NUCLEOTIDE SEQUENCE [LARGE SCALE GENOMIC DNA]</scope>
    <source>
        <strain evidence="2 3">DSM 18921</strain>
    </source>
</reference>
<protein>
    <submittedName>
        <fullName evidence="2">D-alanine--poly(Phosphoribitol) ligase subunit 1</fullName>
    </submittedName>
</protein>
<dbReference type="EMBL" id="PVEP01000006">
    <property type="protein sequence ID" value="PQV56037.1"/>
    <property type="molecule type" value="Genomic_DNA"/>
</dbReference>
<dbReference type="InterPro" id="IPR045851">
    <property type="entry name" value="AMP-bd_C_sf"/>
</dbReference>
<dbReference type="GO" id="GO:0031177">
    <property type="term" value="F:phosphopantetheine binding"/>
    <property type="evidence" value="ECO:0007669"/>
    <property type="project" value="TreeGrafter"/>
</dbReference>
<name>A0A2S8S5F5_9RHOB</name>
<dbReference type="OrthoDB" id="9803968at2"/>
<dbReference type="Gene3D" id="3.30.300.30">
    <property type="match status" value="1"/>
</dbReference>
<comment type="caution">
    <text evidence="2">The sequence shown here is derived from an EMBL/GenBank/DDBJ whole genome shotgun (WGS) entry which is preliminary data.</text>
</comment>
<dbReference type="PANTHER" id="PTHR45527">
    <property type="entry name" value="NONRIBOSOMAL PEPTIDE SYNTHETASE"/>
    <property type="match status" value="1"/>
</dbReference>
<dbReference type="SUPFAM" id="SSF56801">
    <property type="entry name" value="Acetyl-CoA synthetase-like"/>
    <property type="match status" value="1"/>
</dbReference>
<dbReference type="GO" id="GO:0005737">
    <property type="term" value="C:cytoplasm"/>
    <property type="evidence" value="ECO:0007669"/>
    <property type="project" value="TreeGrafter"/>
</dbReference>
<proteinExistence type="predicted"/>
<dbReference type="Pfam" id="PF00501">
    <property type="entry name" value="AMP-binding"/>
    <property type="match status" value="1"/>
</dbReference>
<dbReference type="Proteomes" id="UP000238338">
    <property type="component" value="Unassembled WGS sequence"/>
</dbReference>
<dbReference type="InterPro" id="IPR042099">
    <property type="entry name" value="ANL_N_sf"/>
</dbReference>
<feature type="domain" description="AMP-dependent synthetase/ligase" evidence="1">
    <location>
        <begin position="18"/>
        <end position="365"/>
    </location>
</feature>
<keyword evidence="2" id="KW-0436">Ligase</keyword>
<dbReference type="PANTHER" id="PTHR45527:SF1">
    <property type="entry name" value="FATTY ACID SYNTHASE"/>
    <property type="match status" value="1"/>
</dbReference>
<keyword evidence="3" id="KW-1185">Reference proteome</keyword>
<gene>
    <name evidence="2" type="ORF">LX70_02922</name>
</gene>
<dbReference type="Gene3D" id="3.40.50.12780">
    <property type="entry name" value="N-terminal domain of ligase-like"/>
    <property type="match status" value="1"/>
</dbReference>
<dbReference type="InterPro" id="IPR020845">
    <property type="entry name" value="AMP-binding_CS"/>
</dbReference>
<evidence type="ECO:0000259" key="1">
    <source>
        <dbReference type="Pfam" id="PF00501"/>
    </source>
</evidence>